<evidence type="ECO:0000256" key="1">
    <source>
        <dbReference type="SAM" id="Phobius"/>
    </source>
</evidence>
<sequence length="387" mass="44617">MSYYEEAEHRFLGYGIGKYGNDTWNSYHHWNTGSDSSQVLSSVQAAFIFLLIASTLSLSLLILFLRKSRRNALRPMPLIMTVVAMLSMAVSGGRNWYNLCDILGSLFEPVSYTIMFYVFYAIVHIFRDRVFGDKIDKKKAKVITITRYMHWTFVGMFAALVIVDWSWLINWRNRVVVEEIVYYRYMTYWDKIYSTRCILFWLAAWEIVAWAFYVGLKASQGHSKMNLKMSLYFFVAASGFFLAINFQNFVWAVVYYLKDNEVPTDINKSKGTIQVVVRFFFDSGFFFAITLCYWRFPEPDSDINNFENAEIDHGIINRTQMQPREAVGSQITAADAAKEKIIHEFSDSNGLLEADNSNGIPDKKHLLEADSGNVILEADSKGLVEKA</sequence>
<dbReference type="AlphaFoldDB" id="A0AAD6GR87"/>
<dbReference type="EMBL" id="JAQJAC010000007">
    <property type="protein sequence ID" value="KAJ5578825.1"/>
    <property type="molecule type" value="Genomic_DNA"/>
</dbReference>
<keyword evidence="1" id="KW-0812">Transmembrane</keyword>
<feature type="transmembrane region" description="Helical" evidence="1">
    <location>
        <begin position="109"/>
        <end position="127"/>
    </location>
</feature>
<reference evidence="2 3" key="1">
    <citation type="journal article" date="2023" name="IMA Fungus">
        <title>Comparative genomic study of the Penicillium genus elucidates a diverse pangenome and 15 lateral gene transfer events.</title>
        <authorList>
            <person name="Petersen C."/>
            <person name="Sorensen T."/>
            <person name="Nielsen M.R."/>
            <person name="Sondergaard T.E."/>
            <person name="Sorensen J.L."/>
            <person name="Fitzpatrick D.A."/>
            <person name="Frisvad J.C."/>
            <person name="Nielsen K.L."/>
        </authorList>
    </citation>
    <scope>NUCLEOTIDE SEQUENCE [LARGE SCALE GENOMIC DNA]</scope>
    <source>
        <strain evidence="2 3">IBT 29057</strain>
    </source>
</reference>
<keyword evidence="3" id="KW-1185">Reference proteome</keyword>
<dbReference type="Proteomes" id="UP001216150">
    <property type="component" value="Unassembled WGS sequence"/>
</dbReference>
<evidence type="ECO:0000313" key="2">
    <source>
        <dbReference type="EMBL" id="KAJ5578825.1"/>
    </source>
</evidence>
<organism evidence="2 3">
    <name type="scientific">Penicillium hetheringtonii</name>
    <dbReference type="NCBI Taxonomy" id="911720"/>
    <lineage>
        <taxon>Eukaryota</taxon>
        <taxon>Fungi</taxon>
        <taxon>Dikarya</taxon>
        <taxon>Ascomycota</taxon>
        <taxon>Pezizomycotina</taxon>
        <taxon>Eurotiomycetes</taxon>
        <taxon>Eurotiomycetidae</taxon>
        <taxon>Eurotiales</taxon>
        <taxon>Aspergillaceae</taxon>
        <taxon>Penicillium</taxon>
    </lineage>
</organism>
<feature type="transmembrane region" description="Helical" evidence="1">
    <location>
        <begin position="277"/>
        <end position="296"/>
    </location>
</feature>
<name>A0AAD6GR87_9EURO</name>
<proteinExistence type="predicted"/>
<keyword evidence="1" id="KW-0472">Membrane</keyword>
<comment type="caution">
    <text evidence="2">The sequence shown here is derived from an EMBL/GenBank/DDBJ whole genome shotgun (WGS) entry which is preliminary data.</text>
</comment>
<evidence type="ECO:0000313" key="3">
    <source>
        <dbReference type="Proteomes" id="UP001216150"/>
    </source>
</evidence>
<feature type="transmembrane region" description="Helical" evidence="1">
    <location>
        <begin position="45"/>
        <end position="65"/>
    </location>
</feature>
<feature type="transmembrane region" description="Helical" evidence="1">
    <location>
        <begin position="198"/>
        <end position="219"/>
    </location>
</feature>
<protein>
    <submittedName>
        <fullName evidence="2">Uncharacterized protein</fullName>
    </submittedName>
</protein>
<accession>A0AAD6GR87</accession>
<feature type="transmembrane region" description="Helical" evidence="1">
    <location>
        <begin position="231"/>
        <end position="257"/>
    </location>
</feature>
<feature type="transmembrane region" description="Helical" evidence="1">
    <location>
        <begin position="148"/>
        <end position="168"/>
    </location>
</feature>
<gene>
    <name evidence="2" type="ORF">N7450_007692</name>
</gene>
<keyword evidence="1" id="KW-1133">Transmembrane helix</keyword>
<feature type="transmembrane region" description="Helical" evidence="1">
    <location>
        <begin position="77"/>
        <end position="97"/>
    </location>
</feature>